<keyword evidence="2" id="KW-1185">Reference proteome</keyword>
<dbReference type="AlphaFoldDB" id="A0A3N4I632"/>
<accession>A0A3N4I632</accession>
<dbReference type="Proteomes" id="UP000275078">
    <property type="component" value="Unassembled WGS sequence"/>
</dbReference>
<evidence type="ECO:0000313" key="2">
    <source>
        <dbReference type="Proteomes" id="UP000275078"/>
    </source>
</evidence>
<protein>
    <submittedName>
        <fullName evidence="1">Uncharacterized protein</fullName>
    </submittedName>
</protein>
<sequence>MASLGDLFTVAKLTSQLLHRLKHAPIQYEQTTKTLQSLSRLLEEMISITKQFHELDTTLLAASQAVDLGTIGSQSIARKNRRDWIIDLDGPVGKDIHEHVEQCFLRLKQFNKDTTKWQNFDKYSPSNCKERAKPFDSFRQTRKLLSACFDFSARRMRVFEDAIQKHIDALRFHIFLASVRCQIRVEERVVEIQTQMEERGRSMFEKVEQLMQTTVGIATVPSAPWGLTQSVHVFEPYGILTDLHLSLCTSGFDLCRTLATALKTTSLGASLSQAEEAYRSGKNGNVWIGARESDPCKNKAQGTVMPGFAIQLRVWNLIASFTIERKWSSPERTRKVLEVYPRVTFIGIISQPVPQSLPATRLLATRSVTAHITKDMKIINVGLYLLRDYASKSQTLRKLACDQSNWHIYPPGYPHEDRAMFPFTLLEAQVFDQNDEEIGSYFLPPVLIADTNLDIGLEILAICKGIDRRGKGKLRTDIIQVEDPIRGVIRPSD</sequence>
<proteinExistence type="predicted"/>
<organism evidence="1 2">
    <name type="scientific">Ascobolus immersus RN42</name>
    <dbReference type="NCBI Taxonomy" id="1160509"/>
    <lineage>
        <taxon>Eukaryota</taxon>
        <taxon>Fungi</taxon>
        <taxon>Dikarya</taxon>
        <taxon>Ascomycota</taxon>
        <taxon>Pezizomycotina</taxon>
        <taxon>Pezizomycetes</taxon>
        <taxon>Pezizales</taxon>
        <taxon>Ascobolaceae</taxon>
        <taxon>Ascobolus</taxon>
    </lineage>
</organism>
<gene>
    <name evidence="1" type="ORF">BJ508DRAFT_326227</name>
</gene>
<dbReference type="EMBL" id="ML119678">
    <property type="protein sequence ID" value="RPA81542.1"/>
    <property type="molecule type" value="Genomic_DNA"/>
</dbReference>
<name>A0A3N4I632_ASCIM</name>
<evidence type="ECO:0000313" key="1">
    <source>
        <dbReference type="EMBL" id="RPA81542.1"/>
    </source>
</evidence>
<reference evidence="1 2" key="1">
    <citation type="journal article" date="2018" name="Nat. Ecol. Evol.">
        <title>Pezizomycetes genomes reveal the molecular basis of ectomycorrhizal truffle lifestyle.</title>
        <authorList>
            <person name="Murat C."/>
            <person name="Payen T."/>
            <person name="Noel B."/>
            <person name="Kuo A."/>
            <person name="Morin E."/>
            <person name="Chen J."/>
            <person name="Kohler A."/>
            <person name="Krizsan K."/>
            <person name="Balestrini R."/>
            <person name="Da Silva C."/>
            <person name="Montanini B."/>
            <person name="Hainaut M."/>
            <person name="Levati E."/>
            <person name="Barry K.W."/>
            <person name="Belfiori B."/>
            <person name="Cichocki N."/>
            <person name="Clum A."/>
            <person name="Dockter R.B."/>
            <person name="Fauchery L."/>
            <person name="Guy J."/>
            <person name="Iotti M."/>
            <person name="Le Tacon F."/>
            <person name="Lindquist E.A."/>
            <person name="Lipzen A."/>
            <person name="Malagnac F."/>
            <person name="Mello A."/>
            <person name="Molinier V."/>
            <person name="Miyauchi S."/>
            <person name="Poulain J."/>
            <person name="Riccioni C."/>
            <person name="Rubini A."/>
            <person name="Sitrit Y."/>
            <person name="Splivallo R."/>
            <person name="Traeger S."/>
            <person name="Wang M."/>
            <person name="Zifcakova L."/>
            <person name="Wipf D."/>
            <person name="Zambonelli A."/>
            <person name="Paolocci F."/>
            <person name="Nowrousian M."/>
            <person name="Ottonello S."/>
            <person name="Baldrian P."/>
            <person name="Spatafora J.W."/>
            <person name="Henrissat B."/>
            <person name="Nagy L.G."/>
            <person name="Aury J.M."/>
            <person name="Wincker P."/>
            <person name="Grigoriev I.V."/>
            <person name="Bonfante P."/>
            <person name="Martin F.M."/>
        </authorList>
    </citation>
    <scope>NUCLEOTIDE SEQUENCE [LARGE SCALE GENOMIC DNA]</scope>
    <source>
        <strain evidence="1 2">RN42</strain>
    </source>
</reference>